<keyword evidence="3" id="KW-1185">Reference proteome</keyword>
<evidence type="ECO:0000256" key="1">
    <source>
        <dbReference type="SAM" id="SignalP"/>
    </source>
</evidence>
<dbReference type="Proteomes" id="UP000813461">
    <property type="component" value="Unassembled WGS sequence"/>
</dbReference>
<feature type="chain" id="PRO_5035477240" description="Ecp2 effector protein domain-containing protein" evidence="1">
    <location>
        <begin position="18"/>
        <end position="227"/>
    </location>
</feature>
<protein>
    <recommendedName>
        <fullName evidence="4">Ecp2 effector protein domain-containing protein</fullName>
    </recommendedName>
</protein>
<dbReference type="OrthoDB" id="5144514at2759"/>
<dbReference type="SUPFAM" id="SSF49870">
    <property type="entry name" value="Osmotin, thaumatin-like protein"/>
    <property type="match status" value="1"/>
</dbReference>
<accession>A0A8K0R0V2</accession>
<reference evidence="2" key="1">
    <citation type="journal article" date="2021" name="Nat. Commun.">
        <title>Genetic determinants of endophytism in the Arabidopsis root mycobiome.</title>
        <authorList>
            <person name="Mesny F."/>
            <person name="Miyauchi S."/>
            <person name="Thiergart T."/>
            <person name="Pickel B."/>
            <person name="Atanasova L."/>
            <person name="Karlsson M."/>
            <person name="Huettel B."/>
            <person name="Barry K.W."/>
            <person name="Haridas S."/>
            <person name="Chen C."/>
            <person name="Bauer D."/>
            <person name="Andreopoulos W."/>
            <person name="Pangilinan J."/>
            <person name="LaButti K."/>
            <person name="Riley R."/>
            <person name="Lipzen A."/>
            <person name="Clum A."/>
            <person name="Drula E."/>
            <person name="Henrissat B."/>
            <person name="Kohler A."/>
            <person name="Grigoriev I.V."/>
            <person name="Martin F.M."/>
            <person name="Hacquard S."/>
        </authorList>
    </citation>
    <scope>NUCLEOTIDE SEQUENCE</scope>
    <source>
        <strain evidence="2">MPI-SDFR-AT-0120</strain>
    </source>
</reference>
<dbReference type="EMBL" id="JAGMVJ010000013">
    <property type="protein sequence ID" value="KAH7083725.1"/>
    <property type="molecule type" value="Genomic_DNA"/>
</dbReference>
<feature type="signal peptide" evidence="1">
    <location>
        <begin position="1"/>
        <end position="17"/>
    </location>
</feature>
<evidence type="ECO:0000313" key="2">
    <source>
        <dbReference type="EMBL" id="KAH7083725.1"/>
    </source>
</evidence>
<keyword evidence="1" id="KW-0732">Signal</keyword>
<evidence type="ECO:0008006" key="4">
    <source>
        <dbReference type="Google" id="ProtNLM"/>
    </source>
</evidence>
<evidence type="ECO:0000313" key="3">
    <source>
        <dbReference type="Proteomes" id="UP000813461"/>
    </source>
</evidence>
<proteinExistence type="predicted"/>
<comment type="caution">
    <text evidence="2">The sequence shown here is derived from an EMBL/GenBank/DDBJ whole genome shotgun (WGS) entry which is preliminary data.</text>
</comment>
<sequence length="227" mass="24984">MYLHTTLLLCSTALVHAAPRIIPRGIMNVDTGLARMTSNDQVRAIMDAAPARCWDGTIPWPQNDLPFPVQDGQGGNQLSLYTIPPTTPNTLTIHNYCDYDIYYLHLGGPTTLGTGVLRAHEQFSAPLAGGTNWKGSKSPDHSSPVQIEYSTDSTGITWYNLSLIDCLVKKDGINTRDASRCAGHELGLQFGNKEVISYQCKPGTWCDDQLYLYQIGLTMEFCAANKK</sequence>
<organism evidence="2 3">
    <name type="scientific">Paraphoma chrysanthemicola</name>
    <dbReference type="NCBI Taxonomy" id="798071"/>
    <lineage>
        <taxon>Eukaryota</taxon>
        <taxon>Fungi</taxon>
        <taxon>Dikarya</taxon>
        <taxon>Ascomycota</taxon>
        <taxon>Pezizomycotina</taxon>
        <taxon>Dothideomycetes</taxon>
        <taxon>Pleosporomycetidae</taxon>
        <taxon>Pleosporales</taxon>
        <taxon>Pleosporineae</taxon>
        <taxon>Phaeosphaeriaceae</taxon>
        <taxon>Paraphoma</taxon>
    </lineage>
</organism>
<gene>
    <name evidence="2" type="ORF">FB567DRAFT_446494</name>
</gene>
<dbReference type="InterPro" id="IPR037176">
    <property type="entry name" value="Osmotin/thaumatin-like_sf"/>
</dbReference>
<name>A0A8K0R0V2_9PLEO</name>
<dbReference type="AlphaFoldDB" id="A0A8K0R0V2"/>